<dbReference type="FunFam" id="3.80.10.10:FF:000758">
    <property type="entry name" value="Uncharacterized protein, isoform A"/>
    <property type="match status" value="1"/>
</dbReference>
<dbReference type="OrthoDB" id="5783533at2759"/>
<evidence type="ECO:0000259" key="7">
    <source>
        <dbReference type="Pfam" id="PF22964"/>
    </source>
</evidence>
<dbReference type="InterPro" id="IPR016024">
    <property type="entry name" value="ARM-type_fold"/>
</dbReference>
<reference evidence="9 10" key="1">
    <citation type="journal article" date="2007" name="Nature">
        <title>Evolution of genes and genomes on the Drosophila phylogeny.</title>
        <authorList>
            <consortium name="Drosophila 12 Genomes Consortium"/>
            <person name="Clark A.G."/>
            <person name="Eisen M.B."/>
            <person name="Smith D.R."/>
            <person name="Bergman C.M."/>
            <person name="Oliver B."/>
            <person name="Markow T.A."/>
            <person name="Kaufman T.C."/>
            <person name="Kellis M."/>
            <person name="Gelbart W."/>
            <person name="Iyer V.N."/>
            <person name="Pollard D.A."/>
            <person name="Sackton T.B."/>
            <person name="Larracuente A.M."/>
            <person name="Singh N.D."/>
            <person name="Abad J.P."/>
            <person name="Abt D.N."/>
            <person name="Adryan B."/>
            <person name="Aguade M."/>
            <person name="Akashi H."/>
            <person name="Anderson W.W."/>
            <person name="Aquadro C.F."/>
            <person name="Ardell D.H."/>
            <person name="Arguello R."/>
            <person name="Artieri C.G."/>
            <person name="Barbash D.A."/>
            <person name="Barker D."/>
            <person name="Barsanti P."/>
            <person name="Batterham P."/>
            <person name="Batzoglou S."/>
            <person name="Begun D."/>
            <person name="Bhutkar A."/>
            <person name="Blanco E."/>
            <person name="Bosak S.A."/>
            <person name="Bradley R.K."/>
            <person name="Brand A.D."/>
            <person name="Brent M.R."/>
            <person name="Brooks A.N."/>
            <person name="Brown R.H."/>
            <person name="Butlin R.K."/>
            <person name="Caggese C."/>
            <person name="Calvi B.R."/>
            <person name="Bernardo de Carvalho A."/>
            <person name="Caspi A."/>
            <person name="Castrezana S."/>
            <person name="Celniker S.E."/>
            <person name="Chang J.L."/>
            <person name="Chapple C."/>
            <person name="Chatterji S."/>
            <person name="Chinwalla A."/>
            <person name="Civetta A."/>
            <person name="Clifton S.W."/>
            <person name="Comeron J.M."/>
            <person name="Costello J.C."/>
            <person name="Coyne J.A."/>
            <person name="Daub J."/>
            <person name="David R.G."/>
            <person name="Delcher A.L."/>
            <person name="Delehaunty K."/>
            <person name="Do C.B."/>
            <person name="Ebling H."/>
            <person name="Edwards K."/>
            <person name="Eickbush T."/>
            <person name="Evans J.D."/>
            <person name="Filipski A."/>
            <person name="Findeiss S."/>
            <person name="Freyhult E."/>
            <person name="Fulton L."/>
            <person name="Fulton R."/>
            <person name="Garcia A.C."/>
            <person name="Gardiner A."/>
            <person name="Garfield D.A."/>
            <person name="Garvin B.E."/>
            <person name="Gibson G."/>
            <person name="Gilbert D."/>
            <person name="Gnerre S."/>
            <person name="Godfrey J."/>
            <person name="Good R."/>
            <person name="Gotea V."/>
            <person name="Gravely B."/>
            <person name="Greenberg A.J."/>
            <person name="Griffiths-Jones S."/>
            <person name="Gross S."/>
            <person name="Guigo R."/>
            <person name="Gustafson E.A."/>
            <person name="Haerty W."/>
            <person name="Hahn M.W."/>
            <person name="Halligan D.L."/>
            <person name="Halpern A.L."/>
            <person name="Halter G.M."/>
            <person name="Han M.V."/>
            <person name="Heger A."/>
            <person name="Hillier L."/>
            <person name="Hinrichs A.S."/>
            <person name="Holmes I."/>
            <person name="Hoskins R.A."/>
            <person name="Hubisz M.J."/>
            <person name="Hultmark D."/>
            <person name="Huntley M.A."/>
            <person name="Jaffe D.B."/>
            <person name="Jagadeeshan S."/>
            <person name="Jeck W.R."/>
            <person name="Johnson J."/>
            <person name="Jones C.D."/>
            <person name="Jordan W.C."/>
            <person name="Karpen G.H."/>
            <person name="Kataoka E."/>
            <person name="Keightley P.D."/>
            <person name="Kheradpour P."/>
            <person name="Kirkness E.F."/>
            <person name="Koerich L.B."/>
            <person name="Kristiansen K."/>
            <person name="Kudrna D."/>
            <person name="Kulathinal R.J."/>
            <person name="Kumar S."/>
            <person name="Kwok R."/>
            <person name="Lander E."/>
            <person name="Langley C.H."/>
            <person name="Lapoint R."/>
            <person name="Lazzaro B.P."/>
            <person name="Lee S.J."/>
            <person name="Levesque L."/>
            <person name="Li R."/>
            <person name="Lin C.F."/>
            <person name="Lin M.F."/>
            <person name="Lindblad-Toh K."/>
            <person name="Llopart A."/>
            <person name="Long M."/>
            <person name="Low L."/>
            <person name="Lozovsky E."/>
            <person name="Lu J."/>
            <person name="Luo M."/>
            <person name="Machado C.A."/>
            <person name="Makalowski W."/>
            <person name="Marzo M."/>
            <person name="Matsuda M."/>
            <person name="Matzkin L."/>
            <person name="McAllister B."/>
            <person name="McBride C.S."/>
            <person name="McKernan B."/>
            <person name="McKernan K."/>
            <person name="Mendez-Lago M."/>
            <person name="Minx P."/>
            <person name="Mollenhauer M.U."/>
            <person name="Montooth K."/>
            <person name="Mount S.M."/>
            <person name="Mu X."/>
            <person name="Myers E."/>
            <person name="Negre B."/>
            <person name="Newfeld S."/>
            <person name="Nielsen R."/>
            <person name="Noor M.A."/>
            <person name="O'Grady P."/>
            <person name="Pachter L."/>
            <person name="Papaceit M."/>
            <person name="Parisi M.J."/>
            <person name="Parisi M."/>
            <person name="Parts L."/>
            <person name="Pedersen J.S."/>
            <person name="Pesole G."/>
            <person name="Phillippy A.M."/>
            <person name="Ponting C.P."/>
            <person name="Pop M."/>
            <person name="Porcelli D."/>
            <person name="Powell J.R."/>
            <person name="Prohaska S."/>
            <person name="Pruitt K."/>
            <person name="Puig M."/>
            <person name="Quesneville H."/>
            <person name="Ram K.R."/>
            <person name="Rand D."/>
            <person name="Rasmussen M.D."/>
            <person name="Reed L.K."/>
            <person name="Reenan R."/>
            <person name="Reily A."/>
            <person name="Remington K.A."/>
            <person name="Rieger T.T."/>
            <person name="Ritchie M.G."/>
            <person name="Robin C."/>
            <person name="Rogers Y.H."/>
            <person name="Rohde C."/>
            <person name="Rozas J."/>
            <person name="Rubenfield M.J."/>
            <person name="Ruiz A."/>
            <person name="Russo S."/>
            <person name="Salzberg S.L."/>
            <person name="Sanchez-Gracia A."/>
            <person name="Saranga D.J."/>
            <person name="Sato H."/>
            <person name="Schaeffer S.W."/>
            <person name="Schatz M.C."/>
            <person name="Schlenke T."/>
            <person name="Schwartz R."/>
            <person name="Segarra C."/>
            <person name="Singh R.S."/>
            <person name="Sirot L."/>
            <person name="Sirota M."/>
            <person name="Sisneros N.B."/>
            <person name="Smith C.D."/>
            <person name="Smith T.F."/>
            <person name="Spieth J."/>
            <person name="Stage D.E."/>
            <person name="Stark A."/>
            <person name="Stephan W."/>
            <person name="Strausberg R.L."/>
            <person name="Strempel S."/>
            <person name="Sturgill D."/>
            <person name="Sutton G."/>
            <person name="Sutton G.G."/>
            <person name="Tao W."/>
            <person name="Teichmann S."/>
            <person name="Tobari Y.N."/>
            <person name="Tomimura Y."/>
            <person name="Tsolas J.M."/>
            <person name="Valente V.L."/>
            <person name="Venter E."/>
            <person name="Venter J.C."/>
            <person name="Vicario S."/>
            <person name="Vieira F.G."/>
            <person name="Vilella A.J."/>
            <person name="Villasante A."/>
            <person name="Walenz B."/>
            <person name="Wang J."/>
            <person name="Wasserman M."/>
            <person name="Watts T."/>
            <person name="Wilson D."/>
            <person name="Wilson R.K."/>
            <person name="Wing R.A."/>
            <person name="Wolfner M.F."/>
            <person name="Wong A."/>
            <person name="Wong G.K."/>
            <person name="Wu C.I."/>
            <person name="Wu G."/>
            <person name="Yamamoto D."/>
            <person name="Yang H.P."/>
            <person name="Yang S.P."/>
            <person name="Yorke J.A."/>
            <person name="Yoshida K."/>
            <person name="Zdobnov E."/>
            <person name="Zhang P."/>
            <person name="Zhang Y."/>
            <person name="Zimin A.V."/>
            <person name="Baldwin J."/>
            <person name="Abdouelleil A."/>
            <person name="Abdulkadir J."/>
            <person name="Abebe A."/>
            <person name="Abera B."/>
            <person name="Abreu J."/>
            <person name="Acer S.C."/>
            <person name="Aftuck L."/>
            <person name="Alexander A."/>
            <person name="An P."/>
            <person name="Anderson E."/>
            <person name="Anderson S."/>
            <person name="Arachi H."/>
            <person name="Azer M."/>
            <person name="Bachantsang P."/>
            <person name="Barry A."/>
            <person name="Bayul T."/>
            <person name="Berlin A."/>
            <person name="Bessette D."/>
            <person name="Bloom T."/>
            <person name="Blye J."/>
            <person name="Boguslavskiy L."/>
            <person name="Bonnet C."/>
            <person name="Boukhgalter B."/>
            <person name="Bourzgui I."/>
            <person name="Brown A."/>
            <person name="Cahill P."/>
            <person name="Channer S."/>
            <person name="Cheshatsang Y."/>
            <person name="Chuda L."/>
            <person name="Citroen M."/>
            <person name="Collymore A."/>
            <person name="Cooke P."/>
            <person name="Costello M."/>
            <person name="D'Aco K."/>
            <person name="Daza R."/>
            <person name="De Haan G."/>
            <person name="DeGray S."/>
            <person name="DeMaso C."/>
            <person name="Dhargay N."/>
            <person name="Dooley K."/>
            <person name="Dooley E."/>
            <person name="Doricent M."/>
            <person name="Dorje P."/>
            <person name="Dorjee K."/>
            <person name="Dupes A."/>
            <person name="Elong R."/>
            <person name="Falk J."/>
            <person name="Farina A."/>
            <person name="Faro S."/>
            <person name="Ferguson D."/>
            <person name="Fisher S."/>
            <person name="Foley C.D."/>
            <person name="Franke A."/>
            <person name="Friedrich D."/>
            <person name="Gadbois L."/>
            <person name="Gearin G."/>
            <person name="Gearin C.R."/>
            <person name="Giannoukos G."/>
            <person name="Goode T."/>
            <person name="Graham J."/>
            <person name="Grandbois E."/>
            <person name="Grewal S."/>
            <person name="Gyaltsen K."/>
            <person name="Hafez N."/>
            <person name="Hagos B."/>
            <person name="Hall J."/>
            <person name="Henson C."/>
            <person name="Hollinger A."/>
            <person name="Honan T."/>
            <person name="Huard M.D."/>
            <person name="Hughes L."/>
            <person name="Hurhula B."/>
            <person name="Husby M.E."/>
            <person name="Kamat A."/>
            <person name="Kanga B."/>
            <person name="Kashin S."/>
            <person name="Khazanovich D."/>
            <person name="Kisner P."/>
            <person name="Lance K."/>
            <person name="Lara M."/>
            <person name="Lee W."/>
            <person name="Lennon N."/>
            <person name="Letendre F."/>
            <person name="LeVine R."/>
            <person name="Lipovsky A."/>
            <person name="Liu X."/>
            <person name="Liu J."/>
            <person name="Liu S."/>
            <person name="Lokyitsang T."/>
            <person name="Lokyitsang Y."/>
            <person name="Lubonja R."/>
            <person name="Lui A."/>
            <person name="MacDonald P."/>
            <person name="Magnisalis V."/>
            <person name="Maru K."/>
            <person name="Matthews C."/>
            <person name="McCusker W."/>
            <person name="McDonough S."/>
            <person name="Mehta T."/>
            <person name="Meldrim J."/>
            <person name="Meneus L."/>
            <person name="Mihai O."/>
            <person name="Mihalev A."/>
            <person name="Mihova T."/>
            <person name="Mittelman R."/>
            <person name="Mlenga V."/>
            <person name="Montmayeur A."/>
            <person name="Mulrain L."/>
            <person name="Navidi A."/>
            <person name="Naylor J."/>
            <person name="Negash T."/>
            <person name="Nguyen T."/>
            <person name="Nguyen N."/>
            <person name="Nicol R."/>
            <person name="Norbu C."/>
            <person name="Norbu N."/>
            <person name="Novod N."/>
            <person name="O'Neill B."/>
            <person name="Osman S."/>
            <person name="Markiewicz E."/>
            <person name="Oyono O.L."/>
            <person name="Patti C."/>
            <person name="Phunkhang P."/>
            <person name="Pierre F."/>
            <person name="Priest M."/>
            <person name="Raghuraman S."/>
            <person name="Rege F."/>
            <person name="Reyes R."/>
            <person name="Rise C."/>
            <person name="Rogov P."/>
            <person name="Ross K."/>
            <person name="Ryan E."/>
            <person name="Settipalli S."/>
            <person name="Shea T."/>
            <person name="Sherpa N."/>
            <person name="Shi L."/>
            <person name="Shih D."/>
            <person name="Sparrow T."/>
            <person name="Spaulding J."/>
            <person name="Stalker J."/>
            <person name="Stange-Thomann N."/>
            <person name="Stavropoulos S."/>
            <person name="Stone C."/>
            <person name="Strader C."/>
            <person name="Tesfaye S."/>
            <person name="Thomson T."/>
            <person name="Thoulutsang Y."/>
            <person name="Thoulutsang D."/>
            <person name="Topham K."/>
            <person name="Topping I."/>
            <person name="Tsamla T."/>
            <person name="Vassiliev H."/>
            <person name="Vo A."/>
            <person name="Wangchuk T."/>
            <person name="Wangdi T."/>
            <person name="Weiand M."/>
            <person name="Wilkinson J."/>
            <person name="Wilson A."/>
            <person name="Yadav S."/>
            <person name="Young G."/>
            <person name="Yu Q."/>
            <person name="Zembek L."/>
            <person name="Zhong D."/>
            <person name="Zimmer A."/>
            <person name="Zwirko Z."/>
            <person name="Jaffe D.B."/>
            <person name="Alvarez P."/>
            <person name="Brockman W."/>
            <person name="Butler J."/>
            <person name="Chin C."/>
            <person name="Gnerre S."/>
            <person name="Grabherr M."/>
            <person name="Kleber M."/>
            <person name="Mauceli E."/>
            <person name="MacCallum I."/>
        </authorList>
    </citation>
    <scope>NUCLEOTIDE SEQUENCE [LARGE SCALE GENOMIC DNA]</scope>
    <source>
        <strain evidence="10">Rob3c / Tucson 14021-0248.25</strain>
    </source>
</reference>
<evidence type="ECO:0000256" key="6">
    <source>
        <dbReference type="ARBA" id="ARBA00081214"/>
    </source>
</evidence>
<dbReference type="Gene3D" id="3.80.10.10">
    <property type="entry name" value="Ribonuclease Inhibitor"/>
    <property type="match status" value="1"/>
</dbReference>
<dbReference type="InterPro" id="IPR032675">
    <property type="entry name" value="LRR_dom_sf"/>
</dbReference>
<dbReference type="HOGENOM" id="CLU_011533_0_0_1"/>
<accession>B4HVU0</accession>
<evidence type="ECO:0000256" key="5">
    <source>
        <dbReference type="ARBA" id="ARBA00067612"/>
    </source>
</evidence>
<keyword evidence="10" id="KW-1185">Reference proteome</keyword>
<dbReference type="InterPro" id="IPR055142">
    <property type="entry name" value="ZER1-like_C"/>
</dbReference>
<keyword evidence="3" id="KW-0677">Repeat</keyword>
<evidence type="ECO:0000256" key="4">
    <source>
        <dbReference type="ARBA" id="ARBA00022786"/>
    </source>
</evidence>
<feature type="domain" description="Zer-1-like leucine-rich repeats region" evidence="8">
    <location>
        <begin position="184"/>
        <end position="332"/>
    </location>
</feature>
<evidence type="ECO:0000256" key="3">
    <source>
        <dbReference type="ARBA" id="ARBA00022737"/>
    </source>
</evidence>
<dbReference type="InterPro" id="IPR011989">
    <property type="entry name" value="ARM-like"/>
</dbReference>
<dbReference type="STRING" id="7238.B4HVU0"/>
<dbReference type="PANTHER" id="PTHR12904:SF23">
    <property type="entry name" value="PROTEIN ZER-1 HOMOLOG"/>
    <property type="match status" value="1"/>
</dbReference>
<gene>
    <name evidence="9" type="primary">Dsec\GM14212</name>
    <name evidence="9" type="ORF">Dsec_GM14212</name>
</gene>
<proteinExistence type="inferred from homology"/>
<dbReference type="GO" id="GO:0031462">
    <property type="term" value="C:Cul2-RING ubiquitin ligase complex"/>
    <property type="evidence" value="ECO:0007669"/>
    <property type="project" value="TreeGrafter"/>
</dbReference>
<dbReference type="EMBL" id="CH480817">
    <property type="protein sequence ID" value="EDW50055.1"/>
    <property type="molecule type" value="Genomic_DNA"/>
</dbReference>
<dbReference type="AlphaFoldDB" id="B4HVU0"/>
<organism evidence="10">
    <name type="scientific">Drosophila sechellia</name>
    <name type="common">Fruit fly</name>
    <dbReference type="NCBI Taxonomy" id="7238"/>
    <lineage>
        <taxon>Eukaryota</taxon>
        <taxon>Metazoa</taxon>
        <taxon>Ecdysozoa</taxon>
        <taxon>Arthropoda</taxon>
        <taxon>Hexapoda</taxon>
        <taxon>Insecta</taxon>
        <taxon>Pterygota</taxon>
        <taxon>Neoptera</taxon>
        <taxon>Endopterygota</taxon>
        <taxon>Diptera</taxon>
        <taxon>Brachycera</taxon>
        <taxon>Muscomorpha</taxon>
        <taxon>Ephydroidea</taxon>
        <taxon>Drosophilidae</taxon>
        <taxon>Drosophila</taxon>
        <taxon>Sophophora</taxon>
    </lineage>
</organism>
<evidence type="ECO:0000313" key="9">
    <source>
        <dbReference type="EMBL" id="EDW50055.1"/>
    </source>
</evidence>
<feature type="domain" description="Protein zer-1 homolog-like C-terminal" evidence="7">
    <location>
        <begin position="399"/>
        <end position="644"/>
    </location>
</feature>
<dbReference type="SUPFAM" id="SSF52047">
    <property type="entry name" value="RNI-like"/>
    <property type="match status" value="1"/>
</dbReference>
<dbReference type="InterPro" id="IPR056845">
    <property type="entry name" value="LRR_Zer-1"/>
</dbReference>
<keyword evidence="2" id="KW-0433">Leucine-rich repeat</keyword>
<dbReference type="OMA" id="QIRRKHA"/>
<evidence type="ECO:0000256" key="1">
    <source>
        <dbReference type="ARBA" id="ARBA00009420"/>
    </source>
</evidence>
<dbReference type="PANTHER" id="PTHR12904">
    <property type="match status" value="1"/>
</dbReference>
<evidence type="ECO:0000259" key="8">
    <source>
        <dbReference type="Pfam" id="PF25013"/>
    </source>
</evidence>
<dbReference type="Pfam" id="PF22964">
    <property type="entry name" value="ZER1-like_2nd"/>
    <property type="match status" value="2"/>
</dbReference>
<dbReference type="Proteomes" id="UP000001292">
    <property type="component" value="Unassembled WGS sequence"/>
</dbReference>
<comment type="similarity">
    <text evidence="1">Belongs to the zyg-11 family.</text>
</comment>
<sequence length="793" mass="90374">MSCKVRLMEDGSLDEEPLTLKEIAYQKLCNNLDIISSHRPDGQRGLNPGIVLPNEICDGFLENYQRFNRPLDDSVIRLFEDTQRTSLKIVNLRNSTLSSIGLETLMRHKLFALSLWYCDMISVGSHHLLAHYGDSLRSLELGISSHLLQYAEPNEKEPVDFQLTCPHLRRLVLNGVVMHHRLQFAHLHDLGHLDLTSCVLANFSLEALGSLPNLHTLILFNVWPIANQLHAICCLRRLCTLDMSISSSGNGHGTYDLPDQTLEMLMDNLRHLTHLDISGTNLAGNGVATKESTSTSGSQQSPKMEQHFALTDIPGLASRTQRPLQFLGLYHTAHWACKRHDIPALEVAGDANEQQILTAARYYHDRPVLLTRVLNDLYHLFRFENCKDIHTALDVVLSAMDRHLKFKHMQISGSATLFYIVKGRDRSKFGALLRNHIIRTLLNGMEMHITDDTMLRNGYLTLTQFHMPVDVLFEYERLIKILLHGVSKTEQEGFVQRIAIYLLNTLACQVDGRQKLFLGELGVVSTMFTLIKDRLTRSVFDDVMEVAWSTMWNVTDETAINCKRFLDGRGMEYFLKCLHTFPDRDELLRNMMGLLGNVAEVKWLRPKLMTQEFIEVFARLLDSLSDGIEVGGASASVVARVREREMASANHAYLRFQVSYNAAGVLAHIASDGADAWTIKTPSREHVLERMVAAIQRWNIKSERNINYRSFEPILSLVRCYETPQCQHWAVWALANLTQVYPEKYCKLVEQENGIQILNELIEHESPYCEIKRIARLVIEQCESGSDRMVVDN</sequence>
<evidence type="ECO:0000313" key="10">
    <source>
        <dbReference type="Proteomes" id="UP000001292"/>
    </source>
</evidence>
<dbReference type="FunFam" id="1.25.10.10:FF:000111">
    <property type="entry name" value="Protein zer-1 homolog"/>
    <property type="match status" value="1"/>
</dbReference>
<dbReference type="Pfam" id="PF25013">
    <property type="entry name" value="LRR_Zer-1"/>
    <property type="match status" value="1"/>
</dbReference>
<dbReference type="KEGG" id="dse:6610333"/>
<feature type="domain" description="Protein zer-1 homolog-like C-terminal" evidence="7">
    <location>
        <begin position="656"/>
        <end position="783"/>
    </location>
</feature>
<dbReference type="InterPro" id="IPR051341">
    <property type="entry name" value="Zyg-11_UBL_adapter"/>
</dbReference>
<evidence type="ECO:0000256" key="2">
    <source>
        <dbReference type="ARBA" id="ARBA00022614"/>
    </source>
</evidence>
<protein>
    <recommendedName>
        <fullName evidence="5">Protein zer-1 homolog</fullName>
    </recommendedName>
    <alternativeName>
        <fullName evidence="6">Zyg-11 homolog B-like protein</fullName>
    </alternativeName>
</protein>
<dbReference type="Gene3D" id="1.25.10.10">
    <property type="entry name" value="Leucine-rich Repeat Variant"/>
    <property type="match status" value="1"/>
</dbReference>
<dbReference type="PhylomeDB" id="B4HVU0"/>
<name>B4HVU0_DROSE</name>
<dbReference type="SUPFAM" id="SSF48371">
    <property type="entry name" value="ARM repeat"/>
    <property type="match status" value="1"/>
</dbReference>
<keyword evidence="4" id="KW-0833">Ubl conjugation pathway</keyword>